<evidence type="ECO:0000256" key="1">
    <source>
        <dbReference type="ARBA" id="ARBA00023002"/>
    </source>
</evidence>
<keyword evidence="3" id="KW-1185">Reference proteome</keyword>
<dbReference type="EMBL" id="LR824013">
    <property type="protein sequence ID" value="CAH0579143.1"/>
    <property type="molecule type" value="Genomic_DNA"/>
</dbReference>
<dbReference type="GO" id="GO:0016491">
    <property type="term" value="F:oxidoreductase activity"/>
    <property type="evidence" value="ECO:0007669"/>
    <property type="project" value="UniProtKB-KW"/>
</dbReference>
<proteinExistence type="predicted"/>
<reference evidence="2" key="1">
    <citation type="submission" date="2021-12" db="EMBL/GenBank/DDBJ databases">
        <authorList>
            <person name="King R."/>
        </authorList>
    </citation>
    <scope>NUCLEOTIDE SEQUENCE</scope>
</reference>
<dbReference type="Pfam" id="PF13561">
    <property type="entry name" value="adh_short_C2"/>
    <property type="match status" value="1"/>
</dbReference>
<dbReference type="PRINTS" id="PR00081">
    <property type="entry name" value="GDHRDH"/>
</dbReference>
<evidence type="ECO:0000313" key="2">
    <source>
        <dbReference type="EMBL" id="CAH0579143.1"/>
    </source>
</evidence>
<dbReference type="AlphaFoldDB" id="A0A9P0BMU4"/>
<name>A0A9P0BMU4_CHRIL</name>
<evidence type="ECO:0000313" key="3">
    <source>
        <dbReference type="Proteomes" id="UP001154114"/>
    </source>
</evidence>
<dbReference type="OrthoDB" id="47007at2759"/>
<dbReference type="SUPFAM" id="SSF51735">
    <property type="entry name" value="NAD(P)-binding Rossmann-fold domains"/>
    <property type="match status" value="1"/>
</dbReference>
<gene>
    <name evidence="2" type="ORF">CINC_LOCUS956</name>
</gene>
<dbReference type="PROSITE" id="PS00061">
    <property type="entry name" value="ADH_SHORT"/>
    <property type="match status" value="1"/>
</dbReference>
<dbReference type="NCBIfam" id="NF005559">
    <property type="entry name" value="PRK07231.1"/>
    <property type="match status" value="1"/>
</dbReference>
<dbReference type="InterPro" id="IPR020904">
    <property type="entry name" value="Sc_DH/Rdtase_CS"/>
</dbReference>
<dbReference type="PRINTS" id="PR00080">
    <property type="entry name" value="SDRFAMILY"/>
</dbReference>
<dbReference type="Proteomes" id="UP001154114">
    <property type="component" value="Chromosome 10"/>
</dbReference>
<accession>A0A9P0BMU4</accession>
<protein>
    <recommendedName>
        <fullName evidence="4">Short-chain dehydrogenase/reductase</fullName>
    </recommendedName>
</protein>
<dbReference type="FunFam" id="3.40.50.720:FF:000084">
    <property type="entry name" value="Short-chain dehydrogenase reductase"/>
    <property type="match status" value="1"/>
</dbReference>
<dbReference type="InterPro" id="IPR036291">
    <property type="entry name" value="NAD(P)-bd_dom_sf"/>
</dbReference>
<dbReference type="Gene3D" id="3.40.50.720">
    <property type="entry name" value="NAD(P)-binding Rossmann-like Domain"/>
    <property type="match status" value="1"/>
</dbReference>
<evidence type="ECO:0008006" key="4">
    <source>
        <dbReference type="Google" id="ProtNLM"/>
    </source>
</evidence>
<dbReference type="PANTHER" id="PTHR43975">
    <property type="entry name" value="ZGC:101858"/>
    <property type="match status" value="1"/>
</dbReference>
<dbReference type="PANTHER" id="PTHR43975:SF2">
    <property type="entry name" value="EG:BACR7A4.14 PROTEIN-RELATED"/>
    <property type="match status" value="1"/>
</dbReference>
<organism evidence="2 3">
    <name type="scientific">Chrysodeixis includens</name>
    <name type="common">Soybean looper</name>
    <name type="synonym">Pseudoplusia includens</name>
    <dbReference type="NCBI Taxonomy" id="689277"/>
    <lineage>
        <taxon>Eukaryota</taxon>
        <taxon>Metazoa</taxon>
        <taxon>Ecdysozoa</taxon>
        <taxon>Arthropoda</taxon>
        <taxon>Hexapoda</taxon>
        <taxon>Insecta</taxon>
        <taxon>Pterygota</taxon>
        <taxon>Neoptera</taxon>
        <taxon>Endopterygota</taxon>
        <taxon>Lepidoptera</taxon>
        <taxon>Glossata</taxon>
        <taxon>Ditrysia</taxon>
        <taxon>Noctuoidea</taxon>
        <taxon>Noctuidae</taxon>
        <taxon>Plusiinae</taxon>
        <taxon>Chrysodeixis</taxon>
    </lineage>
</organism>
<sequence length="252" mass="26753">MSFNDKVAIVTGASSGIGAAIAIELSGLGAKVTIVGRNESKLNEVAKRCKNPLALIADLTNENDLKKVVNETVNRFGQIDILINNAGMTIAANIVSENAIEAFDKVMNANLRSAVYLTHLAAPHIIKTKGNIINISSIAALKVLSKDQFAYNTSKAAMDHFTRSIAAELASSGVRVNSVNPGPVRTDFLENVGISKDQLEATYEHIVKMTALGRISSPEEISDLVLFLASDKAKAITGAVFVSDNGCLIKVD</sequence>
<keyword evidence="1" id="KW-0560">Oxidoreductase</keyword>
<dbReference type="InterPro" id="IPR002347">
    <property type="entry name" value="SDR_fam"/>
</dbReference>